<dbReference type="AlphaFoldDB" id="A0A0F4VCQ7"/>
<dbReference type="RefSeq" id="WP_046053252.1">
    <property type="nucleotide sequence ID" value="NZ_LACH01000012.1"/>
</dbReference>
<reference evidence="2 3" key="1">
    <citation type="submission" date="2015-03" db="EMBL/GenBank/DDBJ databases">
        <title>Comparative genomics of Pseudomonas insights into diversity of traits involved in vanlence and defense.</title>
        <authorList>
            <person name="Qin Y."/>
        </authorList>
    </citation>
    <scope>NUCLEOTIDE SEQUENCE [LARGE SCALE GENOMIC DNA]</scope>
    <source>
        <strain evidence="2 3">H24</strain>
    </source>
</reference>
<dbReference type="PATRIC" id="fig|294.133.peg.414"/>
<dbReference type="GO" id="GO:0003677">
    <property type="term" value="F:DNA binding"/>
    <property type="evidence" value="ECO:0007669"/>
    <property type="project" value="InterPro"/>
</dbReference>
<sequence length="675" mass="76271">MSNVILFVPQHQLNCRKNLIDFVDMCRNQLTVFGANLNWGQDAWPGVGNFTKKDVPSRGYKPEHLLDSSIMDFAKAYVRYQQGHSPKKLKNEFKAIRCIEQALLNKKGYADITLVDIDVMDAAGEVAKTYKATAYQAGLSLVHLVEFLNESQIIANPISWRNPFSKEMEIHSTSEEGRQRRDEKMPPPGAMEAMAEMFYNDLQDPKDRFTTAIFALCLCAPSRISEVQDLPLNCLHYENDSKGQPRVGLRFYAGKGYESDIKWLPTVMVGVAEEAVRRLKELSAPGRALAQWYKENPDKFYRHADCPKVPDDQPLSTLQICEALGVKGGARPDNAVRSLLGSYEPYKALKSRKGQITLDFLNEFCKSKLPADWPWKNKERHIEYVNALCCFRQHELRLDLSTSPVVVWTPGKSLFSTDINYIDGQERSIWERYGYKDVDGSPMHMVSHQIRHYLNTLANRGGLGQLDIAKWSGRKNIHQNATYNHMHDDEYVEMAREAGVGGALGKVRTNAPVTYADLEEIGEGIAHVTDYGFCVHSFAMVPCQKHRDCLNCTEQVCVKGESVKLERLKAHRDGIQMQLAKSQNAEEQGVYGADRWTQHQLKTLERANQLIQILESPDVPDGTIVRLSSDQEFSPLKRAIAARSTTKKLAAPTPPAQSDEGDELDMDELRELMGI</sequence>
<feature type="region of interest" description="Disordered" evidence="1">
    <location>
        <begin position="643"/>
        <end position="666"/>
    </location>
</feature>
<dbReference type="SUPFAM" id="SSF56349">
    <property type="entry name" value="DNA breaking-rejoining enzymes"/>
    <property type="match status" value="1"/>
</dbReference>
<evidence type="ECO:0000313" key="3">
    <source>
        <dbReference type="Proteomes" id="UP000033400"/>
    </source>
</evidence>
<name>A0A0F4VCQ7_PSEFL</name>
<dbReference type="OrthoDB" id="6725579at2"/>
<organism evidence="2 3">
    <name type="scientific">Pseudomonas fluorescens</name>
    <dbReference type="NCBI Taxonomy" id="294"/>
    <lineage>
        <taxon>Bacteria</taxon>
        <taxon>Pseudomonadati</taxon>
        <taxon>Pseudomonadota</taxon>
        <taxon>Gammaproteobacteria</taxon>
        <taxon>Pseudomonadales</taxon>
        <taxon>Pseudomonadaceae</taxon>
        <taxon>Pseudomonas</taxon>
    </lineage>
</organism>
<accession>A0A0F4VCQ7</accession>
<dbReference type="InterPro" id="IPR011010">
    <property type="entry name" value="DNA_brk_join_enz"/>
</dbReference>
<comment type="caution">
    <text evidence="2">The sequence shown here is derived from an EMBL/GenBank/DDBJ whole genome shotgun (WGS) entry which is preliminary data.</text>
</comment>
<dbReference type="Proteomes" id="UP000033400">
    <property type="component" value="Unassembled WGS sequence"/>
</dbReference>
<evidence type="ECO:0000256" key="1">
    <source>
        <dbReference type="SAM" id="MobiDB-lite"/>
    </source>
</evidence>
<gene>
    <name evidence="2" type="ORF">VD17_06905</name>
</gene>
<proteinExistence type="predicted"/>
<evidence type="ECO:0000313" key="2">
    <source>
        <dbReference type="EMBL" id="KJZ66551.1"/>
    </source>
</evidence>
<protein>
    <submittedName>
        <fullName evidence="2">Integrase</fullName>
    </submittedName>
</protein>
<dbReference type="EMBL" id="LACH01000012">
    <property type="protein sequence ID" value="KJZ66551.1"/>
    <property type="molecule type" value="Genomic_DNA"/>
</dbReference>